<reference evidence="9" key="2">
    <citation type="submission" date="2010-04" db="EMBL/GenBank/DDBJ databases">
        <authorList>
            <person name="Buell R."/>
            <person name="Hamilton J."/>
            <person name="Hostetler J."/>
        </authorList>
    </citation>
    <scope>NUCLEOTIDE SEQUENCE [LARGE SCALE GENOMIC DNA]</scope>
    <source>
        <strain evidence="9">DAOM:BR144</strain>
    </source>
</reference>
<dbReference type="InterPro" id="IPR013083">
    <property type="entry name" value="Znf_RING/FYVE/PHD"/>
</dbReference>
<dbReference type="EMBL" id="GL376634">
    <property type="status" value="NOT_ANNOTATED_CDS"/>
    <property type="molecule type" value="Genomic_DNA"/>
</dbReference>
<keyword evidence="9" id="KW-1185">Reference proteome</keyword>
<feature type="compositionally biased region" description="Basic and acidic residues" evidence="6">
    <location>
        <begin position="155"/>
        <end position="184"/>
    </location>
</feature>
<evidence type="ECO:0000256" key="6">
    <source>
        <dbReference type="SAM" id="MobiDB-lite"/>
    </source>
</evidence>
<evidence type="ECO:0000256" key="2">
    <source>
        <dbReference type="ARBA" id="ARBA00022771"/>
    </source>
</evidence>
<dbReference type="InterPro" id="IPR000306">
    <property type="entry name" value="Znf_FYVE"/>
</dbReference>
<evidence type="ECO:0000256" key="4">
    <source>
        <dbReference type="PROSITE-ProRule" id="PRU00091"/>
    </source>
</evidence>
<dbReference type="Pfam" id="PF01363">
    <property type="entry name" value="FYVE"/>
    <property type="match status" value="1"/>
</dbReference>
<dbReference type="PANTHER" id="PTHR47794">
    <property type="entry name" value="VACUOLAR PROTEIN SORTING-ASSOCIATED PROTEIN 27"/>
    <property type="match status" value="1"/>
</dbReference>
<dbReference type="OMA" id="PVHELRC"/>
<dbReference type="SUPFAM" id="SSF57903">
    <property type="entry name" value="FYVE/PHD zinc finger"/>
    <property type="match status" value="1"/>
</dbReference>
<proteinExistence type="predicted"/>
<keyword evidence="3" id="KW-0862">Zinc</keyword>
<reference evidence="9" key="1">
    <citation type="journal article" date="2010" name="Genome Biol.">
        <title>Genome sequence of the necrotrophic plant pathogen Pythium ultimum reveals original pathogenicity mechanisms and effector repertoire.</title>
        <authorList>
            <person name="Levesque C.A."/>
            <person name="Brouwer H."/>
            <person name="Cano L."/>
            <person name="Hamilton J.P."/>
            <person name="Holt C."/>
            <person name="Huitema E."/>
            <person name="Raffaele S."/>
            <person name="Robideau G.P."/>
            <person name="Thines M."/>
            <person name="Win J."/>
            <person name="Zerillo M.M."/>
            <person name="Beakes G.W."/>
            <person name="Boore J.L."/>
            <person name="Busam D."/>
            <person name="Dumas B."/>
            <person name="Ferriera S."/>
            <person name="Fuerstenberg S.I."/>
            <person name="Gachon C.M."/>
            <person name="Gaulin E."/>
            <person name="Govers F."/>
            <person name="Grenville-Briggs L."/>
            <person name="Horner N."/>
            <person name="Hostetler J."/>
            <person name="Jiang R.H."/>
            <person name="Johnson J."/>
            <person name="Krajaejun T."/>
            <person name="Lin H."/>
            <person name="Meijer H.J."/>
            <person name="Moore B."/>
            <person name="Morris P."/>
            <person name="Phuntmart V."/>
            <person name="Puiu D."/>
            <person name="Shetty J."/>
            <person name="Stajich J.E."/>
            <person name="Tripathy S."/>
            <person name="Wawra S."/>
            <person name="van West P."/>
            <person name="Whitty B.R."/>
            <person name="Coutinho P.M."/>
            <person name="Henrissat B."/>
            <person name="Martin F."/>
            <person name="Thomas P.D."/>
            <person name="Tyler B.M."/>
            <person name="De Vries R.P."/>
            <person name="Kamoun S."/>
            <person name="Yandell M."/>
            <person name="Tisserat N."/>
            <person name="Buell C.R."/>
        </authorList>
    </citation>
    <scope>NUCLEOTIDE SEQUENCE</scope>
    <source>
        <strain evidence="9">DAOM:BR144</strain>
    </source>
</reference>
<keyword evidence="2 4" id="KW-0863">Zinc-finger</keyword>
<feature type="compositionally biased region" description="Basic and acidic residues" evidence="6">
    <location>
        <begin position="344"/>
        <end position="370"/>
    </location>
</feature>
<dbReference type="PANTHER" id="PTHR47794:SF1">
    <property type="entry name" value="VACUOLAR PROTEIN SORTING-ASSOCIATED PROTEIN 27"/>
    <property type="match status" value="1"/>
</dbReference>
<protein>
    <recommendedName>
        <fullName evidence="7">FYVE-type domain-containing protein</fullName>
    </recommendedName>
</protein>
<feature type="compositionally biased region" description="Basic and acidic residues" evidence="6">
    <location>
        <begin position="311"/>
        <end position="320"/>
    </location>
</feature>
<evidence type="ECO:0000313" key="8">
    <source>
        <dbReference type="EnsemblProtists" id="PYU1_T001995"/>
    </source>
</evidence>
<dbReference type="Gene3D" id="3.30.40.10">
    <property type="entry name" value="Zinc/RING finger domain, C3HC4 (zinc finger)"/>
    <property type="match status" value="1"/>
</dbReference>
<evidence type="ECO:0000256" key="3">
    <source>
        <dbReference type="ARBA" id="ARBA00022833"/>
    </source>
</evidence>
<keyword evidence="5" id="KW-0175">Coiled coil</keyword>
<feature type="domain" description="FYVE-type" evidence="7">
    <location>
        <begin position="369"/>
        <end position="406"/>
    </location>
</feature>
<dbReference type="EnsemblProtists" id="PYU1_T001995">
    <property type="protein sequence ID" value="PYU1_T001995"/>
    <property type="gene ID" value="PYU1_G001993"/>
</dbReference>
<evidence type="ECO:0000259" key="7">
    <source>
        <dbReference type="PROSITE" id="PS50178"/>
    </source>
</evidence>
<dbReference type="InterPro" id="IPR017455">
    <property type="entry name" value="Znf_FYVE-rel"/>
</dbReference>
<sequence>MAQPTEAIRLAQASDWKGLQRLIDRVPECARERDEYGMLPIHWVCTESCVPLALLDKLLCVYPEGVRTKNEVHLLPLHIAIRAHATPSRLKRLLAAYPDAVHDVLPDGLSVLGLADKSQLGRESRKLLVNALKEDEGRGSNDHESPEQDDEDNSDNEHHSQRQSDRKSGHDGNPKDAPHHENKYHLLPTKGTPSPALDGDGHPPRRYTNSTSSVNSAPLPMTAPIGGADGQRSKQLQGPFHRKHSLDYHRATAAASAARQHHENFAKRSRNQLHTRSAVVSGERSGRHQSLPTIPSFENFQFASPPTSMRTQHDMYHDRSSEEDESEHARRRIHLFSGYGRGRSHGDMDRDSGGVHDTDGGHFESPPEWKRDDECSICRASFGMFKHRHHCRNCGKSICSQHSADRKITMTGTNNGVTNGDGATTASANYAMQRAMAKEKMETLMLQAQVNELRHVVSSQKKQLEQLAQTNIQMQQQILEQEELKAETMLLITQLMTRVSVLEMQKVDERQPDSFTT</sequence>
<feature type="region of interest" description="Disordered" evidence="6">
    <location>
        <begin position="132"/>
        <end position="243"/>
    </location>
</feature>
<name>K3WAK4_GLOUD</name>
<dbReference type="eggNOG" id="KOG1818">
    <property type="taxonomic scope" value="Eukaryota"/>
</dbReference>
<feature type="compositionally biased region" description="Polar residues" evidence="6">
    <location>
        <begin position="288"/>
        <end position="310"/>
    </location>
</feature>
<feature type="compositionally biased region" description="Polar residues" evidence="6">
    <location>
        <begin position="207"/>
        <end position="216"/>
    </location>
</feature>
<dbReference type="CDD" id="cd15760">
    <property type="entry name" value="FYVE_scVPS27p_like"/>
    <property type="match status" value="1"/>
</dbReference>
<keyword evidence="1" id="KW-0479">Metal-binding</keyword>
<dbReference type="GO" id="GO:0043328">
    <property type="term" value="P:protein transport to vacuole involved in ubiquitin-dependent protein catabolic process via the multivesicular body sorting pathway"/>
    <property type="evidence" value="ECO:0007669"/>
    <property type="project" value="TreeGrafter"/>
</dbReference>
<dbReference type="VEuPathDB" id="FungiDB:PYU1_G001993"/>
<accession>K3WAK4</accession>
<dbReference type="InterPro" id="IPR011011">
    <property type="entry name" value="Znf_FYVE_PHD"/>
</dbReference>
<organism evidence="8 9">
    <name type="scientific">Globisporangium ultimum (strain ATCC 200006 / CBS 805.95 / DAOM BR144)</name>
    <name type="common">Pythium ultimum</name>
    <dbReference type="NCBI Taxonomy" id="431595"/>
    <lineage>
        <taxon>Eukaryota</taxon>
        <taxon>Sar</taxon>
        <taxon>Stramenopiles</taxon>
        <taxon>Oomycota</taxon>
        <taxon>Peronosporomycetes</taxon>
        <taxon>Pythiales</taxon>
        <taxon>Pythiaceae</taxon>
        <taxon>Globisporangium</taxon>
    </lineage>
</organism>
<dbReference type="GO" id="GO:0043130">
    <property type="term" value="F:ubiquitin binding"/>
    <property type="evidence" value="ECO:0007669"/>
    <property type="project" value="TreeGrafter"/>
</dbReference>
<dbReference type="GO" id="GO:0032266">
    <property type="term" value="F:phosphatidylinositol-3-phosphate binding"/>
    <property type="evidence" value="ECO:0007669"/>
    <property type="project" value="TreeGrafter"/>
</dbReference>
<dbReference type="PROSITE" id="PS50178">
    <property type="entry name" value="ZF_FYVE"/>
    <property type="match status" value="1"/>
</dbReference>
<evidence type="ECO:0000256" key="5">
    <source>
        <dbReference type="SAM" id="Coils"/>
    </source>
</evidence>
<reference evidence="8" key="3">
    <citation type="submission" date="2015-02" db="UniProtKB">
        <authorList>
            <consortium name="EnsemblProtists"/>
        </authorList>
    </citation>
    <scope>IDENTIFICATION</scope>
    <source>
        <strain evidence="8">DAOM BR144</strain>
    </source>
</reference>
<dbReference type="SMART" id="SM00064">
    <property type="entry name" value="FYVE"/>
    <property type="match status" value="1"/>
</dbReference>
<feature type="compositionally biased region" description="Basic and acidic residues" evidence="6">
    <location>
        <begin position="132"/>
        <end position="146"/>
    </location>
</feature>
<dbReference type="GO" id="GO:0008270">
    <property type="term" value="F:zinc ion binding"/>
    <property type="evidence" value="ECO:0007669"/>
    <property type="project" value="UniProtKB-KW"/>
</dbReference>
<dbReference type="AlphaFoldDB" id="K3WAK4"/>
<dbReference type="HOGENOM" id="CLU_018800_0_0_1"/>
<feature type="coiled-coil region" evidence="5">
    <location>
        <begin position="450"/>
        <end position="487"/>
    </location>
</feature>
<dbReference type="GO" id="GO:0006623">
    <property type="term" value="P:protein targeting to vacuole"/>
    <property type="evidence" value="ECO:0007669"/>
    <property type="project" value="TreeGrafter"/>
</dbReference>
<feature type="region of interest" description="Disordered" evidence="6">
    <location>
        <begin position="256"/>
        <end position="370"/>
    </location>
</feature>
<evidence type="ECO:0000256" key="1">
    <source>
        <dbReference type="ARBA" id="ARBA00022723"/>
    </source>
</evidence>
<evidence type="ECO:0000313" key="9">
    <source>
        <dbReference type="Proteomes" id="UP000019132"/>
    </source>
</evidence>
<dbReference type="Proteomes" id="UP000019132">
    <property type="component" value="Unassembled WGS sequence"/>
</dbReference>
<dbReference type="GO" id="GO:0033565">
    <property type="term" value="C:ESCRT-0 complex"/>
    <property type="evidence" value="ECO:0007669"/>
    <property type="project" value="TreeGrafter"/>
</dbReference>
<dbReference type="InParanoid" id="K3WAK4"/>